<evidence type="ECO:0000256" key="1">
    <source>
        <dbReference type="SAM" id="MobiDB-lite"/>
    </source>
</evidence>
<proteinExistence type="predicted"/>
<evidence type="ECO:0000256" key="2">
    <source>
        <dbReference type="SAM" id="Phobius"/>
    </source>
</evidence>
<feature type="compositionally biased region" description="Acidic residues" evidence="1">
    <location>
        <begin position="53"/>
        <end position="63"/>
    </location>
</feature>
<reference evidence="3 4" key="1">
    <citation type="journal article" date="2017" name="ISME J.">
        <title>Potential for microbial H2 and metal transformations associated with novel bacteria and archaea in deep terrestrial subsurface sediments.</title>
        <authorList>
            <person name="Hernsdorf A.W."/>
            <person name="Amano Y."/>
            <person name="Miyakawa K."/>
            <person name="Ise K."/>
            <person name="Suzuki Y."/>
            <person name="Anantharaman K."/>
            <person name="Probst A."/>
            <person name="Burstein D."/>
            <person name="Thomas B.C."/>
            <person name="Banfield J.F."/>
        </authorList>
    </citation>
    <scope>NUCLEOTIDE SEQUENCE [LARGE SCALE GENOMIC DNA]</scope>
    <source>
        <strain evidence="3">HGW-Falkowbacteria-2</strain>
    </source>
</reference>
<dbReference type="AlphaFoldDB" id="A0A2N2DYH0"/>
<dbReference type="EMBL" id="PHAH01000041">
    <property type="protein sequence ID" value="PKM87529.1"/>
    <property type="molecule type" value="Genomic_DNA"/>
</dbReference>
<keyword evidence="2" id="KW-1133">Transmembrane helix</keyword>
<feature type="compositionally biased region" description="Low complexity" evidence="1">
    <location>
        <begin position="39"/>
        <end position="52"/>
    </location>
</feature>
<evidence type="ECO:0000313" key="4">
    <source>
        <dbReference type="Proteomes" id="UP000233325"/>
    </source>
</evidence>
<keyword evidence="2" id="KW-0812">Transmembrane</keyword>
<gene>
    <name evidence="3" type="ORF">CVU83_02935</name>
</gene>
<dbReference type="Proteomes" id="UP000233325">
    <property type="component" value="Unassembled WGS sequence"/>
</dbReference>
<feature type="transmembrane region" description="Helical" evidence="2">
    <location>
        <begin position="12"/>
        <end position="31"/>
    </location>
</feature>
<protein>
    <submittedName>
        <fullName evidence="3">Uncharacterized protein</fullName>
    </submittedName>
</protein>
<evidence type="ECO:0000313" key="3">
    <source>
        <dbReference type="EMBL" id="PKM87529.1"/>
    </source>
</evidence>
<sequence length="331" mass="36832">MANNNLSNDTRNIFIAVAVVVVIGLVVIWFYRPFEPISNNQPGNQNDNGNVVDNEDNGEDEAAEREREEQAVRETVLTLGERLKNVSLLSPNVNSEIRDNFRDLVTTELLSEWQARPELAPGRLVSTPIPDRIEIRSLQRQAADRYRVDADIVEVASGSTGSEGESRRGIALTLIKIEDRWVISSASLAPYDASDNWLSANQSGVRFRYPASLGTKYISTQVWPPLMKIETDTDFACAVNETDTISGELVRNTTINGREYCIRTRGEGAAGSTYNSYDYATLTGDRLITASFSIRYPQCSNYGAEEATACSRERADFDLDSLVDRVIRTVE</sequence>
<name>A0A2N2DYH0_9BACT</name>
<feature type="region of interest" description="Disordered" evidence="1">
    <location>
        <begin position="39"/>
        <end position="71"/>
    </location>
</feature>
<organism evidence="3 4">
    <name type="scientific">Candidatus Falkowbacteria bacterium HGW-Falkowbacteria-2</name>
    <dbReference type="NCBI Taxonomy" id="2013769"/>
    <lineage>
        <taxon>Bacteria</taxon>
        <taxon>Candidatus Falkowiibacteriota</taxon>
    </lineage>
</organism>
<accession>A0A2N2DYH0</accession>
<keyword evidence="2" id="KW-0472">Membrane</keyword>
<comment type="caution">
    <text evidence="3">The sequence shown here is derived from an EMBL/GenBank/DDBJ whole genome shotgun (WGS) entry which is preliminary data.</text>
</comment>